<dbReference type="EMBL" id="CAMAPF010000040">
    <property type="protein sequence ID" value="CAH9082904.1"/>
    <property type="molecule type" value="Genomic_DNA"/>
</dbReference>
<proteinExistence type="predicted"/>
<comment type="caution">
    <text evidence="1">The sequence shown here is derived from an EMBL/GenBank/DDBJ whole genome shotgun (WGS) entry which is preliminary data.</text>
</comment>
<protein>
    <submittedName>
        <fullName evidence="1">Uncharacterized protein</fullName>
    </submittedName>
</protein>
<reference evidence="1" key="1">
    <citation type="submission" date="2022-07" db="EMBL/GenBank/DDBJ databases">
        <authorList>
            <person name="Macas J."/>
            <person name="Novak P."/>
            <person name="Neumann P."/>
        </authorList>
    </citation>
    <scope>NUCLEOTIDE SEQUENCE</scope>
</reference>
<organism evidence="1 2">
    <name type="scientific">Cuscuta epithymum</name>
    <dbReference type="NCBI Taxonomy" id="186058"/>
    <lineage>
        <taxon>Eukaryota</taxon>
        <taxon>Viridiplantae</taxon>
        <taxon>Streptophyta</taxon>
        <taxon>Embryophyta</taxon>
        <taxon>Tracheophyta</taxon>
        <taxon>Spermatophyta</taxon>
        <taxon>Magnoliopsida</taxon>
        <taxon>eudicotyledons</taxon>
        <taxon>Gunneridae</taxon>
        <taxon>Pentapetalae</taxon>
        <taxon>asterids</taxon>
        <taxon>lamiids</taxon>
        <taxon>Solanales</taxon>
        <taxon>Convolvulaceae</taxon>
        <taxon>Cuscuteae</taxon>
        <taxon>Cuscuta</taxon>
        <taxon>Cuscuta subgen. Cuscuta</taxon>
    </lineage>
</organism>
<sequence length="235" mass="25967">MDIKGRNTLVIPEGRNGKGISLFLSGIKRATASLKESVTKQPTFGHDSWEVLDSHIHEFDFLLNGDNIHSWEYDFSISSTLFQVDIDHITSLDRVIIGADVEVFDEAIINNFRDEEGVIDTIPLQVSFPNQNKIIIFSEGVSQSKDIDSILETTSLRVSYSPHSKLLAGGLVSPQTAVLELNASGGNNLEVTPVQLSLYDRELLDRVADTEWDSASSGLLPRRSARLKAKKLAET</sequence>
<keyword evidence="2" id="KW-1185">Reference proteome</keyword>
<gene>
    <name evidence="1" type="ORF">CEPIT_LOCUS8274</name>
</gene>
<dbReference type="Proteomes" id="UP001152523">
    <property type="component" value="Unassembled WGS sequence"/>
</dbReference>
<dbReference type="AlphaFoldDB" id="A0AAV0CU95"/>
<evidence type="ECO:0000313" key="1">
    <source>
        <dbReference type="EMBL" id="CAH9082904.1"/>
    </source>
</evidence>
<evidence type="ECO:0000313" key="2">
    <source>
        <dbReference type="Proteomes" id="UP001152523"/>
    </source>
</evidence>
<accession>A0AAV0CU95</accession>
<name>A0AAV0CU95_9ASTE</name>